<protein>
    <submittedName>
        <fullName evidence="2">Uncharacterized conserved protein</fullName>
    </submittedName>
</protein>
<dbReference type="AlphaFoldDB" id="M9MBY0"/>
<dbReference type="EMBL" id="DF196768">
    <property type="protein sequence ID" value="GAC71247.1"/>
    <property type="molecule type" value="Genomic_DNA"/>
</dbReference>
<feature type="region of interest" description="Disordered" evidence="1">
    <location>
        <begin position="34"/>
        <end position="62"/>
    </location>
</feature>
<proteinExistence type="predicted"/>
<organism evidence="2 3">
    <name type="scientific">Pseudozyma antarctica (strain T-34)</name>
    <name type="common">Yeast</name>
    <name type="synonym">Candida antarctica</name>
    <dbReference type="NCBI Taxonomy" id="1151754"/>
    <lineage>
        <taxon>Eukaryota</taxon>
        <taxon>Fungi</taxon>
        <taxon>Dikarya</taxon>
        <taxon>Basidiomycota</taxon>
        <taxon>Ustilaginomycotina</taxon>
        <taxon>Ustilaginomycetes</taxon>
        <taxon>Ustilaginales</taxon>
        <taxon>Ustilaginaceae</taxon>
        <taxon>Moesziomyces</taxon>
    </lineage>
</organism>
<sequence>MADLPCGIFSSTASPPLRVDCLLLLTIWQNNSIPPLATSPRSAKNLASPSSPTSTLPRPEPLVIAPSLPDLDVRAPLPFQDDIAGA</sequence>
<evidence type="ECO:0000313" key="3">
    <source>
        <dbReference type="Proteomes" id="UP000011976"/>
    </source>
</evidence>
<reference evidence="3" key="1">
    <citation type="journal article" date="2013" name="Genome Announc.">
        <title>Genome sequence of the basidiomycetous yeast Pseudozyma antarctica T-34, a producer of the glycolipid biosurfactants mannosylerythritol lipids.</title>
        <authorList>
            <person name="Morita T."/>
            <person name="Koike H."/>
            <person name="Koyama Y."/>
            <person name="Hagiwara H."/>
            <person name="Ito E."/>
            <person name="Fukuoka T."/>
            <person name="Imura T."/>
            <person name="Machida M."/>
            <person name="Kitamoto D."/>
        </authorList>
    </citation>
    <scope>NUCLEOTIDE SEQUENCE [LARGE SCALE GENOMIC DNA]</scope>
    <source>
        <strain evidence="3">T-34</strain>
    </source>
</reference>
<evidence type="ECO:0000313" key="2">
    <source>
        <dbReference type="EMBL" id="GAC71247.1"/>
    </source>
</evidence>
<feature type="compositionally biased region" description="Low complexity" evidence="1">
    <location>
        <begin position="48"/>
        <end position="57"/>
    </location>
</feature>
<evidence type="ECO:0000256" key="1">
    <source>
        <dbReference type="SAM" id="MobiDB-lite"/>
    </source>
</evidence>
<feature type="compositionally biased region" description="Polar residues" evidence="1">
    <location>
        <begin position="34"/>
        <end position="47"/>
    </location>
</feature>
<name>M9MBY0_PSEA3</name>
<accession>M9MBY0</accession>
<dbReference type="Proteomes" id="UP000011976">
    <property type="component" value="Unassembled WGS sequence"/>
</dbReference>
<gene>
    <name evidence="2" type="ORF">PANT_2d00017</name>
</gene>